<keyword evidence="1" id="KW-0378">Hydrolase</keyword>
<dbReference type="SUPFAM" id="SSF52540">
    <property type="entry name" value="P-loop containing nucleoside triphosphate hydrolases"/>
    <property type="match status" value="2"/>
</dbReference>
<name>A0AAE1LUP1_9NEOP</name>
<evidence type="ECO:0000256" key="1">
    <source>
        <dbReference type="RuleBase" id="RU363044"/>
    </source>
</evidence>
<evidence type="ECO:0000259" key="5">
    <source>
        <dbReference type="Pfam" id="PF20209"/>
    </source>
</evidence>
<feature type="domain" description="Helitron helicase-like" evidence="4">
    <location>
        <begin position="376"/>
        <end position="563"/>
    </location>
</feature>
<dbReference type="InterPro" id="IPR025476">
    <property type="entry name" value="Helitron_helicase-like"/>
</dbReference>
<comment type="cofactor">
    <cofactor evidence="1">
        <name>Mg(2+)</name>
        <dbReference type="ChEBI" id="CHEBI:18420"/>
    </cofactor>
</comment>
<feature type="compositionally biased region" description="Low complexity" evidence="2">
    <location>
        <begin position="11"/>
        <end position="29"/>
    </location>
</feature>
<dbReference type="PANTHER" id="PTHR47642">
    <property type="entry name" value="ATP-DEPENDENT DNA HELICASE"/>
    <property type="match status" value="1"/>
</dbReference>
<proteinExistence type="inferred from homology"/>
<dbReference type="Pfam" id="PF14214">
    <property type="entry name" value="Helitron_like_N"/>
    <property type="match status" value="1"/>
</dbReference>
<keyword evidence="1" id="KW-0234">DNA repair</keyword>
<feature type="compositionally biased region" description="Basic residues" evidence="2">
    <location>
        <begin position="65"/>
        <end position="79"/>
    </location>
</feature>
<organism evidence="6 7">
    <name type="scientific">Frankliniella fusca</name>
    <dbReference type="NCBI Taxonomy" id="407009"/>
    <lineage>
        <taxon>Eukaryota</taxon>
        <taxon>Metazoa</taxon>
        <taxon>Ecdysozoa</taxon>
        <taxon>Arthropoda</taxon>
        <taxon>Hexapoda</taxon>
        <taxon>Insecta</taxon>
        <taxon>Pterygota</taxon>
        <taxon>Neoptera</taxon>
        <taxon>Paraneoptera</taxon>
        <taxon>Thysanoptera</taxon>
        <taxon>Terebrantia</taxon>
        <taxon>Thripoidea</taxon>
        <taxon>Thripidae</taxon>
        <taxon>Frankliniella</taxon>
    </lineage>
</organism>
<dbReference type="Pfam" id="PF05970">
    <property type="entry name" value="PIF1"/>
    <property type="match status" value="1"/>
</dbReference>
<keyword evidence="7" id="KW-1185">Reference proteome</keyword>
<feature type="domain" description="DNA helicase Pif1-like DEAD-box helicase" evidence="3">
    <location>
        <begin position="839"/>
        <end position="1004"/>
    </location>
</feature>
<feature type="region of interest" description="Disordered" evidence="2">
    <location>
        <begin position="1"/>
        <end position="113"/>
    </location>
</feature>
<evidence type="ECO:0000259" key="4">
    <source>
        <dbReference type="Pfam" id="PF14214"/>
    </source>
</evidence>
<gene>
    <name evidence="6" type="ORF">KUF71_017864</name>
</gene>
<dbReference type="EC" id="5.6.2.3" evidence="1"/>
<comment type="similarity">
    <text evidence="1">Belongs to the helicase family.</text>
</comment>
<evidence type="ECO:0000256" key="2">
    <source>
        <dbReference type="SAM" id="MobiDB-lite"/>
    </source>
</evidence>
<keyword evidence="1" id="KW-0067">ATP-binding</keyword>
<dbReference type="InterPro" id="IPR010285">
    <property type="entry name" value="DNA_helicase_pif1-like_DEAD"/>
</dbReference>
<dbReference type="Proteomes" id="UP001219518">
    <property type="component" value="Unassembled WGS sequence"/>
</dbReference>
<keyword evidence="1" id="KW-0547">Nucleotide-binding</keyword>
<dbReference type="EMBL" id="JAHWGI010001444">
    <property type="protein sequence ID" value="KAK3933276.1"/>
    <property type="molecule type" value="Genomic_DNA"/>
</dbReference>
<dbReference type="GO" id="GO:0043139">
    <property type="term" value="F:5'-3' DNA helicase activity"/>
    <property type="evidence" value="ECO:0007669"/>
    <property type="project" value="UniProtKB-EC"/>
</dbReference>
<dbReference type="InterPro" id="IPR051055">
    <property type="entry name" value="PIF1_helicase"/>
</dbReference>
<evidence type="ECO:0000259" key="3">
    <source>
        <dbReference type="Pfam" id="PF05970"/>
    </source>
</evidence>
<comment type="caution">
    <text evidence="6">The sequence shown here is derived from an EMBL/GenBank/DDBJ whole genome shotgun (WGS) entry which is preliminary data.</text>
</comment>
<feature type="domain" description="DUF6570" evidence="5">
    <location>
        <begin position="164"/>
        <end position="277"/>
    </location>
</feature>
<dbReference type="GO" id="GO:0000723">
    <property type="term" value="P:telomere maintenance"/>
    <property type="evidence" value="ECO:0007669"/>
    <property type="project" value="InterPro"/>
</dbReference>
<dbReference type="GO" id="GO:0016787">
    <property type="term" value="F:hydrolase activity"/>
    <property type="evidence" value="ECO:0007669"/>
    <property type="project" value="UniProtKB-KW"/>
</dbReference>
<evidence type="ECO:0000313" key="7">
    <source>
        <dbReference type="Proteomes" id="UP001219518"/>
    </source>
</evidence>
<comment type="catalytic activity">
    <reaction evidence="1">
        <text>ATP + H2O = ADP + phosphate + H(+)</text>
        <dbReference type="Rhea" id="RHEA:13065"/>
        <dbReference type="ChEBI" id="CHEBI:15377"/>
        <dbReference type="ChEBI" id="CHEBI:15378"/>
        <dbReference type="ChEBI" id="CHEBI:30616"/>
        <dbReference type="ChEBI" id="CHEBI:43474"/>
        <dbReference type="ChEBI" id="CHEBI:456216"/>
        <dbReference type="EC" id="5.6.2.3"/>
    </reaction>
</comment>
<accession>A0AAE1LUP1</accession>
<dbReference type="GO" id="GO:0006310">
    <property type="term" value="P:DNA recombination"/>
    <property type="evidence" value="ECO:0007669"/>
    <property type="project" value="UniProtKB-KW"/>
</dbReference>
<dbReference type="InterPro" id="IPR027417">
    <property type="entry name" value="P-loop_NTPase"/>
</dbReference>
<feature type="compositionally biased region" description="Basic and acidic residues" evidence="2">
    <location>
        <begin position="55"/>
        <end position="64"/>
    </location>
</feature>
<keyword evidence="1 6" id="KW-0347">Helicase</keyword>
<reference evidence="6" key="2">
    <citation type="journal article" date="2023" name="BMC Genomics">
        <title>Pest status, molecular evolution, and epigenetic factors derived from the genome assembly of Frankliniella fusca, a thysanopteran phytovirus vector.</title>
        <authorList>
            <person name="Catto M.A."/>
            <person name="Labadie P.E."/>
            <person name="Jacobson A.L."/>
            <person name="Kennedy G.G."/>
            <person name="Srinivasan R."/>
            <person name="Hunt B.G."/>
        </authorList>
    </citation>
    <scope>NUCLEOTIDE SEQUENCE</scope>
    <source>
        <strain evidence="6">PL_HMW_Pooled</strain>
    </source>
</reference>
<dbReference type="Gene3D" id="3.40.50.300">
    <property type="entry name" value="P-loop containing nucleotide triphosphate hydrolases"/>
    <property type="match status" value="1"/>
</dbReference>
<keyword evidence="1" id="KW-0233">DNA recombination</keyword>
<keyword evidence="1" id="KW-0227">DNA damage</keyword>
<dbReference type="Pfam" id="PF20209">
    <property type="entry name" value="DUF6570"/>
    <property type="match status" value="1"/>
</dbReference>
<protein>
    <recommendedName>
        <fullName evidence="1">ATP-dependent DNA helicase</fullName>
        <ecNumber evidence="1">5.6.2.3</ecNumber>
    </recommendedName>
</protein>
<feature type="compositionally biased region" description="Basic and acidic residues" evidence="2">
    <location>
        <begin position="80"/>
        <end position="103"/>
    </location>
</feature>
<sequence>MQLAVDADRIAVSAPSSRVSRAAPRSGSRLLPSSNSDTRPTKPVECGIMSRRKKNREDGRSDLSRKRKNERRRAMRKKLTKEQLEEVRKADRERKRKQTEEAHSVGSPNFGEDVGGRISNRHFVLNVKKKFESEMCRLNVSDPMLLFEAKLNELKLENFVLDTNLLRIGEVPPELDNLSFIEQLVIARVHPVVSVYRLKSGQRAFSGHVINFRQDVYEFAKVLPHSLTTVKGLVPVCCSTETFHKDFLIRRNAVSVALHWLKKHNKYYHDVEIDMSHILSFPEEAYVCESEFKLEQYIDDEEGDTDHLTRSGFPDCDSFSTVDKLEHQLKWPTVEAKPINEFSTLGYICQSYPVLFPYGEGDYVENKSKSLTARIYFRYLLSYYDKRFVRHPVFPYFALNSLMRWDALNKGTVYLKKHADIKNMNVELFKEMVTENNKIPKNIMVYSSNIRGSRSYWSTRSMELQAMVSQIGVPSLFFTLTAADRHWPFLFEILLADKDVVDNLTEGDRSKILIDDAGLCSDFFFYTSEIFITEFLVPYLSAYDYWFRYEWQARGVAHVHGLLWLIDAPFADGVKNLNDELKLRIVDYFGKLITAVSPDCNFVATDKHPSRIKLSEVEDHDSDVAALMNCLQLHVCSKKCQRKKNVSGNVECRYGFPFDLQEGGCVVKNKKGYHEFLPPRNHPFLNKCSLCILRSWRGNGDASALLSKGGCMHYVTKYSSKSEKQSDAAIEMFKKIIYSSPDSEDNVRHLILQIDEVFSSDDESDEEVSKSKEDWMYVCEVKGHVPHEVELGYRAIDLSYNWHSSSFLISKCLDVVNIIHESKKSKSLHQVRNMPHIELSADQRNVMSVVRQQIMKLKGKIDDVKSVPQIVLVEGLAGSGKTATLNAVVEFITEYCGEDSVMVLAPTGSSALQAQGMTIHSALRLGYNATGHVADMKGESLYNWRKDYMNVKFVLFEEYSMIGCRLLYNINKRLCQLQETNLPYGNLFVIFFGNMRQLKPVADTPLYSNPHYVSDEMVLSGLSLFSMIEKVVLLSIPHRQKNIGFLQFLVRFSECSVTEADRSLIKQRYWKNMSVSDRNNFHDSVHLYSTRAAVRDFNLKQLISLNCPVVKIESENNSKVAAAASEDKVGLAKCLYIGIGCRIILRKNLWIVMGLVNGAMGTVSDIIYDEASVVNVDCPKYIIVKFDNYSGPVLDCGGVPIERCIVSWYEMSRPCSRVQFPVMLCYAVTIYRAQGLTLPKVVIHVDKKERHPGEYYVALSRVRDLTDLCIVIEDDDMLFKFNHSLYAERFEGEKRLIGGHFV</sequence>
<evidence type="ECO:0000313" key="6">
    <source>
        <dbReference type="EMBL" id="KAK3933276.1"/>
    </source>
</evidence>
<dbReference type="GO" id="GO:0006281">
    <property type="term" value="P:DNA repair"/>
    <property type="evidence" value="ECO:0007669"/>
    <property type="project" value="UniProtKB-KW"/>
</dbReference>
<reference evidence="6" key="1">
    <citation type="submission" date="2021-07" db="EMBL/GenBank/DDBJ databases">
        <authorList>
            <person name="Catto M.A."/>
            <person name="Jacobson A."/>
            <person name="Kennedy G."/>
            <person name="Labadie P."/>
            <person name="Hunt B.G."/>
            <person name="Srinivasan R."/>
        </authorList>
    </citation>
    <scope>NUCLEOTIDE SEQUENCE</scope>
    <source>
        <strain evidence="6">PL_HMW_Pooled</strain>
        <tissue evidence="6">Head</tissue>
    </source>
</reference>
<dbReference type="InterPro" id="IPR046700">
    <property type="entry name" value="DUF6570"/>
</dbReference>
<dbReference type="GO" id="GO:0005524">
    <property type="term" value="F:ATP binding"/>
    <property type="evidence" value="ECO:0007669"/>
    <property type="project" value="UniProtKB-KW"/>
</dbReference>